<proteinExistence type="predicted"/>
<reference evidence="3 4" key="1">
    <citation type="submission" date="2018-03" db="EMBL/GenBank/DDBJ databases">
        <title>Draft genome sequence of the first documented clinical Siccibacter turicensis isolate in Austria.</title>
        <authorList>
            <person name="Lepuschitz S."/>
            <person name="Pekard-Amenitsch S."/>
            <person name="Haunold R."/>
            <person name="Schill S."/>
            <person name="Mach R."/>
            <person name="Allerberger F."/>
            <person name="Ruppitsch W."/>
            <person name="Forsythe S.J."/>
        </authorList>
    </citation>
    <scope>NUCLEOTIDE SEQUENCE [LARGE SCALE GENOMIC DNA]</scope>
    <source>
        <strain evidence="3 4">6100069499-17</strain>
    </source>
</reference>
<evidence type="ECO:0000259" key="2">
    <source>
        <dbReference type="Pfam" id="PF07883"/>
    </source>
</evidence>
<comment type="caution">
    <text evidence="3">The sequence shown here is derived from an EMBL/GenBank/DDBJ whole genome shotgun (WGS) entry which is preliminary data.</text>
</comment>
<dbReference type="OrthoDB" id="9791759at2"/>
<dbReference type="PIRSF" id="PIRSF019307">
    <property type="entry name" value="UCP019307"/>
    <property type="match status" value="1"/>
</dbReference>
<evidence type="ECO:0000256" key="1">
    <source>
        <dbReference type="SAM" id="MobiDB-lite"/>
    </source>
</evidence>
<gene>
    <name evidence="3" type="ORF">C7G83_07745</name>
</gene>
<dbReference type="InterPro" id="IPR011051">
    <property type="entry name" value="RmlC_Cupin_sf"/>
</dbReference>
<dbReference type="InterPro" id="IPR013096">
    <property type="entry name" value="Cupin_2"/>
</dbReference>
<dbReference type="Gene3D" id="2.60.120.10">
    <property type="entry name" value="Jelly Rolls"/>
    <property type="match status" value="1"/>
</dbReference>
<name>A0A2P8VKK6_9ENTR</name>
<keyword evidence="4" id="KW-1185">Reference proteome</keyword>
<dbReference type="CDD" id="cd02219">
    <property type="entry name" value="cupin_YjlB-like"/>
    <property type="match status" value="1"/>
</dbReference>
<evidence type="ECO:0000313" key="4">
    <source>
        <dbReference type="Proteomes" id="UP000240212"/>
    </source>
</evidence>
<accession>A0A2P8VKK6</accession>
<dbReference type="AlphaFoldDB" id="A0A2P8VKK6"/>
<dbReference type="PANTHER" id="PTHR36448:SF2">
    <property type="entry name" value="CUPIN TYPE-1 DOMAIN-CONTAINING PROTEIN"/>
    <property type="match status" value="1"/>
</dbReference>
<dbReference type="EMBL" id="PYEP01000003">
    <property type="protein sequence ID" value="PSN08066.1"/>
    <property type="molecule type" value="Genomic_DNA"/>
</dbReference>
<dbReference type="RefSeq" id="WP_106876804.1">
    <property type="nucleotide sequence ID" value="NZ_PYEP01000003.1"/>
</dbReference>
<feature type="region of interest" description="Disordered" evidence="1">
    <location>
        <begin position="149"/>
        <end position="175"/>
    </location>
</feature>
<protein>
    <submittedName>
        <fullName evidence="3">Cupin</fullName>
    </submittedName>
</protein>
<sequence length="175" mass="19383">MKDPVEIYAIKQPCGGVPNNSLPLLIYPGAAAQATGDLADWFEQCFERNDWPPRWRYPIFTYTHFHSNTHEVLGVYQGSAQVQFGGEAGPVLTLKQGDAVLIPAGVGHKQIAATQDFMAVGAYPRGFSPDKCLDKPEQRDAMQRNVERVPLPDSDPLLGERSGINTHWRHQGRGD</sequence>
<dbReference type="InterPro" id="IPR047121">
    <property type="entry name" value="YjiB-like"/>
</dbReference>
<dbReference type="Proteomes" id="UP000240212">
    <property type="component" value="Unassembled WGS sequence"/>
</dbReference>
<dbReference type="Pfam" id="PF07883">
    <property type="entry name" value="Cupin_2"/>
    <property type="match status" value="1"/>
</dbReference>
<dbReference type="SUPFAM" id="SSF51182">
    <property type="entry name" value="RmlC-like cupins"/>
    <property type="match status" value="1"/>
</dbReference>
<organism evidence="3 4">
    <name type="scientific">Siccibacter turicensis</name>
    <dbReference type="NCBI Taxonomy" id="357233"/>
    <lineage>
        <taxon>Bacteria</taxon>
        <taxon>Pseudomonadati</taxon>
        <taxon>Pseudomonadota</taxon>
        <taxon>Gammaproteobacteria</taxon>
        <taxon>Enterobacterales</taxon>
        <taxon>Enterobacteriaceae</taxon>
        <taxon>Siccibacter</taxon>
    </lineage>
</organism>
<dbReference type="STRING" id="1388748.GCA_000463155_02524"/>
<dbReference type="PANTHER" id="PTHR36448">
    <property type="entry name" value="BLR7373 PROTEIN"/>
    <property type="match status" value="1"/>
</dbReference>
<evidence type="ECO:0000313" key="3">
    <source>
        <dbReference type="EMBL" id="PSN08066.1"/>
    </source>
</evidence>
<dbReference type="InterPro" id="IPR014710">
    <property type="entry name" value="RmlC-like_jellyroll"/>
</dbReference>
<feature type="domain" description="Cupin type-2" evidence="2">
    <location>
        <begin position="63"/>
        <end position="114"/>
    </location>
</feature>
<dbReference type="InterPro" id="IPR014500">
    <property type="entry name" value="UCP019307_cupin"/>
</dbReference>